<dbReference type="EMBL" id="JAPEVB010000003">
    <property type="protein sequence ID" value="KAJ4391092.1"/>
    <property type="molecule type" value="Genomic_DNA"/>
</dbReference>
<feature type="compositionally biased region" description="Polar residues" evidence="1">
    <location>
        <begin position="1990"/>
        <end position="2001"/>
    </location>
</feature>
<sequence>MLFEAPMHYDSGLCGSIFKRSPANEERDLLSNPAVSVCYTYTTTYLTTAPNSSTGPGSIGSPTPNARGSTTAPLSATQPLTTAPTPVVTNTAPPPPPPSGIEFIILSVSALPASPQATPVAGVVKRQDDTPLAVGTGFVSAGEVTNACGSASIFELYNGVLTRLNTLTPVSVDPGVPIVPFNTATGSITNTFSIVNNTLVWQNSQFPQGFASFCEQDSFIYVTFAAQEQSNGCTPVALTVIPADQCPNVSLTSSISGPTPVSSIATAASVSPPISSINTGASVSPPISSVNTGASVSPPISSINTGASVSPPISSVNTGASVSPPISSINTGASVSPPISSVNTGASVSPPISSINTDASVSVPISSAATATTVSPPITTEAPIDIFPGKVFSILLTQFLNNAGDQIQSFTTSPSVSYINFGLLPSGGTDFSTLTGLVPTDATIGQGITVQVTAVGANGLPHIVQLNLVVSQPSLSGSTTIPGLTSTEAVPTSPVLSSPALSSPELSSPALTTNPAISSTEAVPSSPALSPPALSSPPLSPPIVSSFATSTLASSTSTGTSGQVFATSVVVNPGEPFQINTDGLLKNPGLDVPVSFTTSPNVSWITWDPSHTFFSGLVPVDFPTGTVTITETVETPSGDLYTISVTLVIQSASSSSALPTDTNIGSLSNLPSSSSEPLTVPTRTSSSISPSSTSTSGVTLSSISLVPGQTFDIDLGGLVSGQYGSGGQVLPDSLQIDPSSAATWAGLRNINGVLQLTGTVPDDTPSETVNVSFQYQTSAGATVDVTLPLVVASSGASATSTTSTAPALTTAPAGLSTSSSTTSPGPTSSTAPINPLITSLDLVPGQSFNLDLSQVVQAEYDLTVESTSNSPDWVTVQTTPVPDELASDVVVSGVVPNDQSPGTYTINVVAAGPDGIPVNLYLELIVSASPASSSSAQVSTASIPTSGVPTPPASQTASSTASTTSAQPSETVIYLVPGQTFQIPASQLLFGLLGAEVTGAVTLTGQTWVQISATPDSTTGSLDYSISGTVPSNEPAETVVIQLTGFDASGNAITYFVDLVVQSTASSSSFISPSSTASPSPTALPVSTTQAPTDTGASSSTAASSSTSSLPTVFTVLPGQILNVDLGPYLTNPSDVAETISVSSGEFISLGSDNVLTAAPLATQTAATVTVAVTVVPENGAPYLLLFTFIVPPQSSSTLPAAIASTSSSATSSSQTSLPTTFTVSPGQTLNIDLSPYLLSPTDTVGVPEVSGDDFISLIPTDVLSVSPSLDQSPTTVIVTIPVTSATGGLYQLQFTVVVTPLPSSVASSSSSGIVATSSQVAVPTGGPSSTASSSSPSQTLPPLAISLSPGQTYFSSLIPYLDSPTDSIVSTVGVVPDWVQIGATPDEGITANPPLTVAPGTYTFGIVVSGPNGTYVLPVTIVVPAPASSSITSSLAPTPFSTAASSTSSASASPTPVFIEPANTFFTIDATSLLQNPTDEISDATTTAPGLVYDTATGIFSGAVTSIGTYGLSIIAVSSITDLPYTITAGLVITPASISSTSAPTPSSIIASSTSSASASPTPILIEPANTFFTIDITSLLQNPTDEILDATTTATGLVYNAATGTFSGAIAPTGTYSLSIIAISSVTGLPYTITAGLVITPASASSTSAPQAIIPTSSSTAASSSSSASASSTPVFVEPANTVFSIEATSLLQDPDDEIVGGTSTAAGIVYNPTTRTFFGPVAITGTYSVSITAISSITGQEYTITASLVITPASTSSISAPQSTAASSSSIASASPTPVFVEPVNTYFSIDATSLLQNPDDEIVGGTSTAAGVVYDPTTEAFLGPADTIGTYSLSLTAISITTGQQYTVNAGLSVVLAVSSTAPVQLPTSSSTPLSSASSTATPAPSTIIAGLAYDISLSNYLGTGDEVVGITATTSGATYISLGPLDDLAGTAPADAQVGPQTVTVLVLRPDGSTYTVTIPFNVVAPTQSSTASPALATSTAGGVPSTQRLTSSPALATSTRSRVATSTRHSSSSTASTAATSVPQALNCSTLGFLAQGTNFYEVDLDQGVPLVLNILTYYLDDIDAIGYNVYDNFVYGLAQTGIGAGNLIRIGQSGVSQSIISGLTPSILSGAFTIFGAGDVDANGQYWACTTLTGTNAQYFFSIDLVPGSATYGQVIHSGRATLPYPIFDWVYIPGGGQYLYSLGQVPPTLQYILGSTVLLRFSTTTFTWTTVKTYTFGITTLIGTNTWGALYTSSTGNLYALEATSGSTYQFPVLTTSTTATLFSQFLPQTLLIDGARCADSPDPVPFFN</sequence>
<organism evidence="3 4">
    <name type="scientific">Gnomoniopsis smithogilvyi</name>
    <dbReference type="NCBI Taxonomy" id="1191159"/>
    <lineage>
        <taxon>Eukaryota</taxon>
        <taxon>Fungi</taxon>
        <taxon>Dikarya</taxon>
        <taxon>Ascomycota</taxon>
        <taxon>Pezizomycotina</taxon>
        <taxon>Sordariomycetes</taxon>
        <taxon>Sordariomycetidae</taxon>
        <taxon>Diaporthales</taxon>
        <taxon>Gnomoniaceae</taxon>
        <taxon>Gnomoniopsis</taxon>
    </lineage>
</organism>
<keyword evidence="4" id="KW-1185">Reference proteome</keyword>
<evidence type="ECO:0000259" key="2">
    <source>
        <dbReference type="Pfam" id="PF25485"/>
    </source>
</evidence>
<comment type="caution">
    <text evidence="3">The sequence shown here is derived from an EMBL/GenBank/DDBJ whole genome shotgun (WGS) entry which is preliminary data.</text>
</comment>
<dbReference type="Proteomes" id="UP001140453">
    <property type="component" value="Unassembled WGS sequence"/>
</dbReference>
<feature type="compositionally biased region" description="Low complexity" evidence="1">
    <location>
        <begin position="2002"/>
        <end position="2022"/>
    </location>
</feature>
<gene>
    <name evidence="3" type="ORF">N0V93_004707</name>
</gene>
<dbReference type="InterPro" id="IPR057230">
    <property type="entry name" value="DUF7908"/>
</dbReference>
<feature type="compositionally biased region" description="Low complexity" evidence="1">
    <location>
        <begin position="489"/>
        <end position="513"/>
    </location>
</feature>
<feature type="region of interest" description="Disordered" evidence="1">
    <location>
        <begin position="482"/>
        <end position="535"/>
    </location>
</feature>
<feature type="compositionally biased region" description="Low complexity" evidence="1">
    <location>
        <begin position="522"/>
        <end position="533"/>
    </location>
</feature>
<feature type="domain" description="DUF7908" evidence="2">
    <location>
        <begin position="137"/>
        <end position="243"/>
    </location>
</feature>
<proteinExistence type="predicted"/>
<evidence type="ECO:0000313" key="4">
    <source>
        <dbReference type="Proteomes" id="UP001140453"/>
    </source>
</evidence>
<accession>A0A9W8YV70</accession>
<feature type="compositionally biased region" description="Polar residues" evidence="1">
    <location>
        <begin position="656"/>
        <end position="665"/>
    </location>
</feature>
<feature type="region of interest" description="Disordered" evidence="1">
    <location>
        <begin position="1320"/>
        <end position="1342"/>
    </location>
</feature>
<dbReference type="PANTHER" id="PTHR24216:SF65">
    <property type="entry name" value="PAXILLIN-LIKE PROTEIN 1"/>
    <property type="match status" value="1"/>
</dbReference>
<feature type="region of interest" description="Disordered" evidence="1">
    <location>
        <begin position="798"/>
        <end position="831"/>
    </location>
</feature>
<feature type="compositionally biased region" description="Low complexity" evidence="1">
    <location>
        <begin position="953"/>
        <end position="964"/>
    </location>
</feature>
<dbReference type="OrthoDB" id="4405280at2759"/>
<dbReference type="Pfam" id="PF25485">
    <property type="entry name" value="DUF7908"/>
    <property type="match status" value="1"/>
</dbReference>
<feature type="region of interest" description="Disordered" evidence="1">
    <location>
        <begin position="940"/>
        <end position="964"/>
    </location>
</feature>
<reference evidence="3" key="1">
    <citation type="submission" date="2022-10" db="EMBL/GenBank/DDBJ databases">
        <title>Tapping the CABI collections for fungal endophytes: first genome assemblies for Collariella, Neodidymelliopsis, Ascochyta clinopodiicola, Didymella pomorum, Didymosphaeria variabile, Neocosmospora piperis and Neocucurbitaria cava.</title>
        <authorList>
            <person name="Hill R."/>
        </authorList>
    </citation>
    <scope>NUCLEOTIDE SEQUENCE</scope>
    <source>
        <strain evidence="3">IMI 355082</strain>
    </source>
</reference>
<feature type="compositionally biased region" description="Low complexity" evidence="1">
    <location>
        <begin position="1070"/>
        <end position="1089"/>
    </location>
</feature>
<protein>
    <recommendedName>
        <fullName evidence="2">DUF7908 domain-containing protein</fullName>
    </recommendedName>
</protein>
<dbReference type="PANTHER" id="PTHR24216">
    <property type="entry name" value="PAXILLIN-RELATED"/>
    <property type="match status" value="1"/>
</dbReference>
<feature type="compositionally biased region" description="Low complexity" evidence="1">
    <location>
        <begin position="1977"/>
        <end position="1986"/>
    </location>
</feature>
<feature type="compositionally biased region" description="Low complexity" evidence="1">
    <location>
        <begin position="666"/>
        <end position="699"/>
    </location>
</feature>
<feature type="region of interest" description="Disordered" evidence="1">
    <location>
        <begin position="656"/>
        <end position="699"/>
    </location>
</feature>
<name>A0A9W8YV70_9PEZI</name>
<feature type="compositionally biased region" description="Low complexity" evidence="1">
    <location>
        <begin position="1097"/>
        <end position="1107"/>
    </location>
</feature>
<evidence type="ECO:0000256" key="1">
    <source>
        <dbReference type="SAM" id="MobiDB-lite"/>
    </source>
</evidence>
<feature type="region of interest" description="Disordered" evidence="1">
    <location>
        <begin position="1070"/>
        <end position="1107"/>
    </location>
</feature>
<evidence type="ECO:0000313" key="3">
    <source>
        <dbReference type="EMBL" id="KAJ4391092.1"/>
    </source>
</evidence>
<feature type="compositionally biased region" description="Low complexity" evidence="1">
    <location>
        <begin position="50"/>
        <end position="91"/>
    </location>
</feature>
<feature type="region of interest" description="Disordered" evidence="1">
    <location>
        <begin position="50"/>
        <end position="96"/>
    </location>
</feature>
<feature type="region of interest" description="Disordered" evidence="1">
    <location>
        <begin position="1977"/>
        <end position="2022"/>
    </location>
</feature>